<keyword evidence="2" id="KW-1185">Reference proteome</keyword>
<proteinExistence type="predicted"/>
<sequence>MKHHFELNWTEFCFFSANVIHVFGKKDLSDLYSLYKRTMLALKVPVADAGLIRETSIGEVKLLLNKQPSLIISFHYGMYWKLPNQLINQGCKVAILVSRDIIQNQQRFSTKNLAPSLRQNLVFIDAEDPSIFFRIRILNQDGFHVLCYMDGGVGAKQLSSINKEKLSNVNFGQGVVCVRKGVFEIAYLLRLPIHYFPDLSTSSALAGIVSFYPIDGEHRGAYVKRILHETYLLLYGCINKDLTRWEGWFFMHHSLLPIPNSFNKGHLYLPFAINKRYYLMNVYNYESREVGVENFGFVKDSIGCQLDIC</sequence>
<evidence type="ECO:0000313" key="2">
    <source>
        <dbReference type="Proteomes" id="UP001597393"/>
    </source>
</evidence>
<dbReference type="RefSeq" id="WP_380869179.1">
    <property type="nucleotide sequence ID" value="NZ_JBHUMA010000006.1"/>
</dbReference>
<protein>
    <recommendedName>
        <fullName evidence="3">Lipid A biosynthesis lauroyl acyltransferase</fullName>
    </recommendedName>
</protein>
<dbReference type="Proteomes" id="UP001597393">
    <property type="component" value="Unassembled WGS sequence"/>
</dbReference>
<reference evidence="2" key="1">
    <citation type="journal article" date="2019" name="Int. J. Syst. Evol. Microbiol.">
        <title>The Global Catalogue of Microorganisms (GCM) 10K type strain sequencing project: providing services to taxonomists for standard genome sequencing and annotation.</title>
        <authorList>
            <consortium name="The Broad Institute Genomics Platform"/>
            <consortium name="The Broad Institute Genome Sequencing Center for Infectious Disease"/>
            <person name="Wu L."/>
            <person name="Ma J."/>
        </authorList>
    </citation>
    <scope>NUCLEOTIDE SEQUENCE [LARGE SCALE GENOMIC DNA]</scope>
    <source>
        <strain evidence="2">KCTC 42248</strain>
    </source>
</reference>
<accession>A0ABW5NJC7</accession>
<comment type="caution">
    <text evidence="1">The sequence shown here is derived from an EMBL/GenBank/DDBJ whole genome shotgun (WGS) entry which is preliminary data.</text>
</comment>
<name>A0ABW5NJC7_9SPHI</name>
<evidence type="ECO:0008006" key="3">
    <source>
        <dbReference type="Google" id="ProtNLM"/>
    </source>
</evidence>
<gene>
    <name evidence="1" type="ORF">ACFSQ3_08800</name>
</gene>
<organism evidence="1 2">
    <name type="scientific">Sphingobacterium corticis</name>
    <dbReference type="NCBI Taxonomy" id="1812823"/>
    <lineage>
        <taxon>Bacteria</taxon>
        <taxon>Pseudomonadati</taxon>
        <taxon>Bacteroidota</taxon>
        <taxon>Sphingobacteriia</taxon>
        <taxon>Sphingobacteriales</taxon>
        <taxon>Sphingobacteriaceae</taxon>
        <taxon>Sphingobacterium</taxon>
    </lineage>
</organism>
<evidence type="ECO:0000313" key="1">
    <source>
        <dbReference type="EMBL" id="MFD2599050.1"/>
    </source>
</evidence>
<dbReference type="EMBL" id="JBHUMA010000006">
    <property type="protein sequence ID" value="MFD2599050.1"/>
    <property type="molecule type" value="Genomic_DNA"/>
</dbReference>